<dbReference type="RefSeq" id="WP_141460098.1">
    <property type="nucleotide sequence ID" value="NZ_CP038141.1"/>
</dbReference>
<dbReference type="Proteomes" id="UP000316313">
    <property type="component" value="Chromosome"/>
</dbReference>
<evidence type="ECO:0000313" key="2">
    <source>
        <dbReference type="Proteomes" id="UP000316313"/>
    </source>
</evidence>
<evidence type="ECO:0008006" key="3">
    <source>
        <dbReference type="Google" id="ProtNLM"/>
    </source>
</evidence>
<dbReference type="AlphaFoldDB" id="A0A4Y6UGV9"/>
<organism evidence="1 2">
    <name type="scientific">Swingsia samuiensis</name>
    <dbReference type="NCBI Taxonomy" id="1293412"/>
    <lineage>
        <taxon>Bacteria</taxon>
        <taxon>Pseudomonadati</taxon>
        <taxon>Pseudomonadota</taxon>
        <taxon>Alphaproteobacteria</taxon>
        <taxon>Acetobacterales</taxon>
        <taxon>Acetobacteraceae</taxon>
        <taxon>Swingsia</taxon>
    </lineage>
</organism>
<name>A0A4Y6UGV9_9PROT</name>
<accession>A0A4Y6UGV9</accession>
<dbReference type="OrthoDB" id="7282816at2"/>
<evidence type="ECO:0000313" key="1">
    <source>
        <dbReference type="EMBL" id="QDH16793.1"/>
    </source>
</evidence>
<protein>
    <recommendedName>
        <fullName evidence="3">Terminase</fullName>
    </recommendedName>
</protein>
<keyword evidence="2" id="KW-1185">Reference proteome</keyword>
<proteinExistence type="predicted"/>
<reference evidence="1 2" key="1">
    <citation type="submission" date="2019-03" db="EMBL/GenBank/DDBJ databases">
        <title>The complete genome sequence of Swingsia samuiensis NBRC107927(T).</title>
        <authorList>
            <person name="Chua K.-O."/>
            <person name="Chan K.-G."/>
            <person name="See-Too W.-S."/>
        </authorList>
    </citation>
    <scope>NUCLEOTIDE SEQUENCE [LARGE SCALE GENOMIC DNA]</scope>
    <source>
        <strain evidence="1 2">AH83</strain>
    </source>
</reference>
<dbReference type="KEGG" id="ssam:E3D00_03825"/>
<dbReference type="EMBL" id="CP038141">
    <property type="protein sequence ID" value="QDH16793.1"/>
    <property type="molecule type" value="Genomic_DNA"/>
</dbReference>
<sequence length="146" mass="16740">MEKTVKRYLPGRRVNRKKKFLDLLSRSGNVSESGRKSGVQRSTLYHWREVDKAFAEDWDDALEVATDVLEAEARRRAVEGYDEPIIYGGKLVRDPQTGLPVQKKKYSDGLMTFLLKAHRPARFKSDYMSAHKTPILINITQDDSAL</sequence>
<gene>
    <name evidence="1" type="ORF">E3D00_03825</name>
</gene>